<dbReference type="EMBL" id="REGN01005593">
    <property type="protein sequence ID" value="RNA12839.1"/>
    <property type="molecule type" value="Genomic_DNA"/>
</dbReference>
<evidence type="ECO:0000313" key="2">
    <source>
        <dbReference type="Proteomes" id="UP000276133"/>
    </source>
</evidence>
<accession>A0A3M7QNK9</accession>
<keyword evidence="2" id="KW-1185">Reference proteome</keyword>
<dbReference type="Proteomes" id="UP000276133">
    <property type="component" value="Unassembled WGS sequence"/>
</dbReference>
<gene>
    <name evidence="1" type="ORF">BpHYR1_017030</name>
</gene>
<dbReference type="AlphaFoldDB" id="A0A3M7QNK9"/>
<proteinExistence type="predicted"/>
<reference evidence="1 2" key="1">
    <citation type="journal article" date="2018" name="Sci. Rep.">
        <title>Genomic signatures of local adaptation to the degree of environmental predictability in rotifers.</title>
        <authorList>
            <person name="Franch-Gras L."/>
            <person name="Hahn C."/>
            <person name="Garcia-Roger E.M."/>
            <person name="Carmona M.J."/>
            <person name="Serra M."/>
            <person name="Gomez A."/>
        </authorList>
    </citation>
    <scope>NUCLEOTIDE SEQUENCE [LARGE SCALE GENOMIC DNA]</scope>
    <source>
        <strain evidence="1">HYR1</strain>
    </source>
</reference>
<name>A0A3M7QNK9_BRAPC</name>
<evidence type="ECO:0000313" key="1">
    <source>
        <dbReference type="EMBL" id="RNA12839.1"/>
    </source>
</evidence>
<comment type="caution">
    <text evidence="1">The sequence shown here is derived from an EMBL/GenBank/DDBJ whole genome shotgun (WGS) entry which is preliminary data.</text>
</comment>
<sequence length="149" mass="17580">MHKYLQMTKFHTFYSYLNFLEFEYTVVSILYEISQCPYSLGYWQLLKNLSISLPSFIEDLKLELSKDLTAPEYDYSLMDFNIFIFSKFTLHLVKSQTLKSESLKVKGKVDFDCGIKAAKKTCWNGNPSVRFTVMIFCRSSFDPDFIKKY</sequence>
<organism evidence="1 2">
    <name type="scientific">Brachionus plicatilis</name>
    <name type="common">Marine rotifer</name>
    <name type="synonym">Brachionus muelleri</name>
    <dbReference type="NCBI Taxonomy" id="10195"/>
    <lineage>
        <taxon>Eukaryota</taxon>
        <taxon>Metazoa</taxon>
        <taxon>Spiralia</taxon>
        <taxon>Gnathifera</taxon>
        <taxon>Rotifera</taxon>
        <taxon>Eurotatoria</taxon>
        <taxon>Monogononta</taxon>
        <taxon>Pseudotrocha</taxon>
        <taxon>Ploima</taxon>
        <taxon>Brachionidae</taxon>
        <taxon>Brachionus</taxon>
    </lineage>
</organism>
<protein>
    <submittedName>
        <fullName evidence="1">Uncharacterized protein</fullName>
    </submittedName>
</protein>